<dbReference type="InParanoid" id="K0IK85"/>
<dbReference type="EMBL" id="CP002408">
    <property type="protein sequence ID" value="AFU59648.1"/>
    <property type="molecule type" value="Genomic_DNA"/>
</dbReference>
<dbReference type="PROSITE" id="PS51918">
    <property type="entry name" value="RADICAL_SAM"/>
    <property type="match status" value="1"/>
</dbReference>
<dbReference type="InterPro" id="IPR023404">
    <property type="entry name" value="rSAM_horseshoe"/>
</dbReference>
<dbReference type="GO" id="GO:0003824">
    <property type="term" value="F:catalytic activity"/>
    <property type="evidence" value="ECO:0007669"/>
    <property type="project" value="InterPro"/>
</dbReference>
<sequence>MIKGRQYVLTADRSLMSHYRHNMLFGFIVCFPAENVPPFMFKQVFCPAVPFDKNTGKADAAPLGLRRIEAGLMQGGFDRKDIIIAHPDHINKSIGQDTKIVGLNVMDPLGVGPFPSATTQGQVVTINRVIFRDLCMKVKDLKEKYGFKVVVGGSGAWQLSFDKNIREEYGIDHLVIGEADDKIAEIYQNIIAGNAQEITFTRTNTIKDIPYIQGPTTNGLIEAMRGCGRGCDFCDPNLRMKRDFPIDRLKKEAMINLKHGITSVWLQSDEILLYGCDNSELRPNKDAVINLFKEMKSLPNVNYVGAVHLTFSSAMAEPECIRQMSQINNFGPDRWNGVQIGLETASAKLIKRHMPYKVKPFSPQEWPWIVRDGIKLLNDNYYFIANTIVIGLPGEDDDDVRETIELIKSLDGTACVVAPLLYTDYHDPNKTVTANKLTKLQWELYFRCWYLNAKTVSNWVWYGTAHFNPIVRMVAVTFTKLGLWYALRLIHRDAKRFAGVELM</sequence>
<dbReference type="Gene3D" id="3.80.30.20">
    <property type="entry name" value="tm_1862 like domain"/>
    <property type="match status" value="1"/>
</dbReference>
<dbReference type="InterPro" id="IPR007197">
    <property type="entry name" value="rSAM"/>
</dbReference>
<dbReference type="KEGG" id="nga:Ngar_c27270"/>
<dbReference type="PATRIC" id="fig|1237085.11.peg.2705"/>
<dbReference type="STRING" id="1237085.Ngar_c27270"/>
<protein>
    <submittedName>
        <fullName evidence="2">Putative radical SAM domain protein</fullName>
    </submittedName>
</protein>
<dbReference type="InterPro" id="IPR058240">
    <property type="entry name" value="rSAM_sf"/>
</dbReference>
<dbReference type="AlphaFoldDB" id="K0IK85"/>
<dbReference type="BioCyc" id="CNIT1237085:G1324-2727-MONOMER"/>
<name>K0IK85_NITGG</name>
<dbReference type="SUPFAM" id="SSF102114">
    <property type="entry name" value="Radical SAM enzymes"/>
    <property type="match status" value="1"/>
</dbReference>
<dbReference type="Proteomes" id="UP000008037">
    <property type="component" value="Chromosome"/>
</dbReference>
<feature type="domain" description="Radical SAM core" evidence="1">
    <location>
        <begin position="213"/>
        <end position="451"/>
    </location>
</feature>
<evidence type="ECO:0000313" key="2">
    <source>
        <dbReference type="EMBL" id="AFU59648.1"/>
    </source>
</evidence>
<dbReference type="SFLD" id="SFLDS00029">
    <property type="entry name" value="Radical_SAM"/>
    <property type="match status" value="1"/>
</dbReference>
<gene>
    <name evidence="2" type="ordered locus">Ngar_c27270</name>
</gene>
<accession>K0IK85</accession>
<proteinExistence type="predicted"/>
<dbReference type="SFLD" id="SFLDG01082">
    <property type="entry name" value="B12-binding_domain_containing"/>
    <property type="match status" value="1"/>
</dbReference>
<dbReference type="GeneID" id="13794746"/>
<dbReference type="HOGENOM" id="CLU_032214_0_0_2"/>
<dbReference type="OrthoDB" id="358785at2157"/>
<dbReference type="RefSeq" id="WP_015020183.1">
    <property type="nucleotide sequence ID" value="NC_018719.1"/>
</dbReference>
<dbReference type="CDD" id="cd01335">
    <property type="entry name" value="Radical_SAM"/>
    <property type="match status" value="1"/>
</dbReference>
<evidence type="ECO:0000313" key="3">
    <source>
        <dbReference type="Proteomes" id="UP000008037"/>
    </source>
</evidence>
<evidence type="ECO:0000259" key="1">
    <source>
        <dbReference type="PROSITE" id="PS51918"/>
    </source>
</evidence>
<dbReference type="GO" id="GO:0051536">
    <property type="term" value="F:iron-sulfur cluster binding"/>
    <property type="evidence" value="ECO:0007669"/>
    <property type="project" value="InterPro"/>
</dbReference>
<dbReference type="Pfam" id="PF04055">
    <property type="entry name" value="Radical_SAM"/>
    <property type="match status" value="1"/>
</dbReference>
<dbReference type="InterPro" id="IPR006638">
    <property type="entry name" value="Elp3/MiaA/NifB-like_rSAM"/>
</dbReference>
<reference evidence="2 3" key="1">
    <citation type="journal article" date="2012" name="Environ. Microbiol.">
        <title>The genome of the ammonia-oxidizing Candidatus Nitrososphaera gargensis: insights into metabolic versatility and environmental adaptations.</title>
        <authorList>
            <person name="Spang A."/>
            <person name="Poehlein A."/>
            <person name="Offre P."/>
            <person name="Zumbragel S."/>
            <person name="Haider S."/>
            <person name="Rychlik N."/>
            <person name="Nowka B."/>
            <person name="Schmeisser C."/>
            <person name="Lebedeva E.V."/>
            <person name="Rattei T."/>
            <person name="Bohm C."/>
            <person name="Schmid M."/>
            <person name="Galushko A."/>
            <person name="Hatzenpichler R."/>
            <person name="Weinmaier T."/>
            <person name="Daniel R."/>
            <person name="Schleper C."/>
            <person name="Spieck E."/>
            <person name="Streit W."/>
            <person name="Wagner M."/>
        </authorList>
    </citation>
    <scope>NUCLEOTIDE SEQUENCE [LARGE SCALE GENOMIC DNA]</scope>
    <source>
        <strain evidence="3">Ga9.2</strain>
    </source>
</reference>
<keyword evidence="3" id="KW-1185">Reference proteome</keyword>
<organism evidence="2 3">
    <name type="scientific">Nitrososphaera gargensis (strain Ga9.2)</name>
    <dbReference type="NCBI Taxonomy" id="1237085"/>
    <lineage>
        <taxon>Archaea</taxon>
        <taxon>Nitrososphaerota</taxon>
        <taxon>Nitrososphaeria</taxon>
        <taxon>Nitrososphaerales</taxon>
        <taxon>Nitrososphaeraceae</taxon>
        <taxon>Nitrososphaera</taxon>
    </lineage>
</organism>
<dbReference type="SMART" id="SM00729">
    <property type="entry name" value="Elp3"/>
    <property type="match status" value="1"/>
</dbReference>
<dbReference type="PANTHER" id="PTHR42731:SF4">
    <property type="entry name" value="RADICAL SAM DOMAIN PROTEIN"/>
    <property type="match status" value="1"/>
</dbReference>
<dbReference type="PANTHER" id="PTHR42731">
    <property type="entry name" value="SLL1084 PROTEIN"/>
    <property type="match status" value="1"/>
</dbReference>